<evidence type="ECO:0000313" key="2">
    <source>
        <dbReference type="EMBL" id="PQA47992.1"/>
    </source>
</evidence>
<dbReference type="SUPFAM" id="SSF53335">
    <property type="entry name" value="S-adenosyl-L-methionine-dependent methyltransferases"/>
    <property type="match status" value="1"/>
</dbReference>
<dbReference type="NCBIfam" id="NF033788">
    <property type="entry name" value="HTH_metalloreg"/>
    <property type="match status" value="1"/>
</dbReference>
<feature type="domain" description="HTH arsR-type" evidence="1">
    <location>
        <begin position="6"/>
        <end position="103"/>
    </location>
</feature>
<comment type="caution">
    <text evidence="2">The sequence shown here is derived from an EMBL/GenBank/DDBJ whole genome shotgun (WGS) entry which is preliminary data.</text>
</comment>
<dbReference type="EMBL" id="PTQZ01000052">
    <property type="protein sequence ID" value="PQA47992.1"/>
    <property type="molecule type" value="Genomic_DNA"/>
</dbReference>
<dbReference type="InterPro" id="IPR011991">
    <property type="entry name" value="ArsR-like_HTH"/>
</dbReference>
<dbReference type="PRINTS" id="PR00778">
    <property type="entry name" value="HTHARSR"/>
</dbReference>
<protein>
    <submittedName>
        <fullName evidence="2">ArsR family transcriptional regulator</fullName>
    </submittedName>
</protein>
<sequence length="329" mass="35647">MTDAASDTQTIDHLAGLAWAAGDRLRLGVLRVLARDSFGVLELCQLFDIKQPSMSHHLKILSEAGLVAHRREGTNLYYRRAPAESALIAELFHALDATAPDAGILQRLEAVQAARAEASRRFFAEHGSDYREHQDLIARLGDYGPRVVERVSQLARRGVVLEIGPGGGELLPELARAAREVIALDVSREMLARAEQHARAASPGNRAGQLRFVAGDTAAARTLDLPPADAVVMNMVLHHTARPADVVADVAALLAPGGSFLLTELCEHGQGEKAREVCGDVWPGFAPETLSRWAEAAGLQTAREEYLAQRNGFRIQIREFTKPAGDARP</sequence>
<proteinExistence type="predicted"/>
<reference evidence="3" key="1">
    <citation type="submission" date="2018-02" db="EMBL/GenBank/DDBJ databases">
        <title>Genome sequencing of Solimonas sp. HR-BB.</title>
        <authorList>
            <person name="Lee Y."/>
            <person name="Jeon C.O."/>
        </authorList>
    </citation>
    <scope>NUCLEOTIDE SEQUENCE [LARGE SCALE GENOMIC DNA]</scope>
    <source>
        <strain evidence="3">HR-E</strain>
    </source>
</reference>
<accession>A0A2P6ATN3</accession>
<dbReference type="CDD" id="cd02440">
    <property type="entry name" value="AdoMet_MTases"/>
    <property type="match status" value="1"/>
</dbReference>
<dbReference type="PANTHER" id="PTHR43861">
    <property type="entry name" value="TRANS-ACONITATE 2-METHYLTRANSFERASE-RELATED"/>
    <property type="match status" value="1"/>
</dbReference>
<dbReference type="Gene3D" id="3.40.50.150">
    <property type="entry name" value="Vaccinia Virus protein VP39"/>
    <property type="match status" value="1"/>
</dbReference>
<evidence type="ECO:0000313" key="3">
    <source>
        <dbReference type="Proteomes" id="UP000243900"/>
    </source>
</evidence>
<dbReference type="InterPro" id="IPR036388">
    <property type="entry name" value="WH-like_DNA-bd_sf"/>
</dbReference>
<dbReference type="RefSeq" id="WP_105191533.1">
    <property type="nucleotide sequence ID" value="NZ_PTQZ01000052.1"/>
</dbReference>
<dbReference type="InterPro" id="IPR029063">
    <property type="entry name" value="SAM-dependent_MTases_sf"/>
</dbReference>
<dbReference type="InterPro" id="IPR001845">
    <property type="entry name" value="HTH_ArsR_DNA-bd_dom"/>
</dbReference>
<dbReference type="Pfam" id="PF13489">
    <property type="entry name" value="Methyltransf_23"/>
    <property type="match status" value="1"/>
</dbReference>
<dbReference type="CDD" id="cd00090">
    <property type="entry name" value="HTH_ARSR"/>
    <property type="match status" value="1"/>
</dbReference>
<dbReference type="GO" id="GO:0003700">
    <property type="term" value="F:DNA-binding transcription factor activity"/>
    <property type="evidence" value="ECO:0007669"/>
    <property type="project" value="InterPro"/>
</dbReference>
<dbReference type="Pfam" id="PF12840">
    <property type="entry name" value="HTH_20"/>
    <property type="match status" value="1"/>
</dbReference>
<keyword evidence="3" id="KW-1185">Reference proteome</keyword>
<dbReference type="OrthoDB" id="5297460at2"/>
<dbReference type="PANTHER" id="PTHR43861:SF1">
    <property type="entry name" value="TRANS-ACONITATE 2-METHYLTRANSFERASE"/>
    <property type="match status" value="1"/>
</dbReference>
<organism evidence="2 3">
    <name type="scientific">Amnimonas aquatica</name>
    <dbReference type="NCBI Taxonomy" id="2094561"/>
    <lineage>
        <taxon>Bacteria</taxon>
        <taxon>Pseudomonadati</taxon>
        <taxon>Pseudomonadota</taxon>
        <taxon>Gammaproteobacteria</taxon>
        <taxon>Moraxellales</taxon>
        <taxon>Moraxellaceae</taxon>
        <taxon>Amnimonas</taxon>
    </lineage>
</organism>
<gene>
    <name evidence="2" type="ORF">C5O18_03590</name>
</gene>
<name>A0A2P6ATN3_9GAMM</name>
<evidence type="ECO:0000259" key="1">
    <source>
        <dbReference type="PROSITE" id="PS50987"/>
    </source>
</evidence>
<dbReference type="InterPro" id="IPR036390">
    <property type="entry name" value="WH_DNA-bd_sf"/>
</dbReference>
<dbReference type="Proteomes" id="UP000243900">
    <property type="component" value="Unassembled WGS sequence"/>
</dbReference>
<dbReference type="SMART" id="SM00418">
    <property type="entry name" value="HTH_ARSR"/>
    <property type="match status" value="1"/>
</dbReference>
<dbReference type="PROSITE" id="PS50987">
    <property type="entry name" value="HTH_ARSR_2"/>
    <property type="match status" value="1"/>
</dbReference>
<dbReference type="AlphaFoldDB" id="A0A2P6ATN3"/>
<dbReference type="SUPFAM" id="SSF46785">
    <property type="entry name" value="Winged helix' DNA-binding domain"/>
    <property type="match status" value="1"/>
</dbReference>
<dbReference type="Gene3D" id="1.10.10.10">
    <property type="entry name" value="Winged helix-like DNA-binding domain superfamily/Winged helix DNA-binding domain"/>
    <property type="match status" value="1"/>
</dbReference>